<comment type="caution">
    <text evidence="2">The sequence shown here is derived from an EMBL/GenBank/DDBJ whole genome shotgun (WGS) entry which is preliminary data.</text>
</comment>
<dbReference type="Proteomes" id="UP000765509">
    <property type="component" value="Unassembled WGS sequence"/>
</dbReference>
<organism evidence="2 3">
    <name type="scientific">Austropuccinia psidii MF-1</name>
    <dbReference type="NCBI Taxonomy" id="1389203"/>
    <lineage>
        <taxon>Eukaryota</taxon>
        <taxon>Fungi</taxon>
        <taxon>Dikarya</taxon>
        <taxon>Basidiomycota</taxon>
        <taxon>Pucciniomycotina</taxon>
        <taxon>Pucciniomycetes</taxon>
        <taxon>Pucciniales</taxon>
        <taxon>Sphaerophragmiaceae</taxon>
        <taxon>Austropuccinia</taxon>
    </lineage>
</organism>
<reference evidence="2" key="1">
    <citation type="submission" date="2021-03" db="EMBL/GenBank/DDBJ databases">
        <title>Draft genome sequence of rust myrtle Austropuccinia psidii MF-1, a brazilian biotype.</title>
        <authorList>
            <person name="Quecine M.C."/>
            <person name="Pachon D.M.R."/>
            <person name="Bonatelli M.L."/>
            <person name="Correr F.H."/>
            <person name="Franceschini L.M."/>
            <person name="Leite T.F."/>
            <person name="Margarido G.R.A."/>
            <person name="Almeida C.A."/>
            <person name="Ferrarezi J.A."/>
            <person name="Labate C.A."/>
        </authorList>
    </citation>
    <scope>NUCLEOTIDE SEQUENCE</scope>
    <source>
        <strain evidence="2">MF-1</strain>
    </source>
</reference>
<evidence type="ECO:0000256" key="1">
    <source>
        <dbReference type="SAM" id="MobiDB-lite"/>
    </source>
</evidence>
<feature type="region of interest" description="Disordered" evidence="1">
    <location>
        <begin position="148"/>
        <end position="188"/>
    </location>
</feature>
<sequence>MEATIQSNQMNVDKEEARPNPEVPNLPQERQIRRIPQLPPIPQGLNHFQVAAIEIYQCQYKNWFIAAKAEEWEICPSLWQGPMNCYLHIKSFLGQEKTIELLGGWSPFLCKDKVEKITNWLKNQSLLSIDQKKELKMTPGFRTEVLVASSSSRSVQGQAQKTSEEAERSQEPSMKGKRKSQLAQTLPTRKQAPHIGAFSCGQCIQHCQNCDGIHSQGAGKDEQDLSTQIIQKIHFVKSGIHVELANTCTKKTKINEAQVIEGNQCTEEKEESAQDSAISEDIPVEDCPIERITAFFEVTEVHTHLPHYSEDC</sequence>
<dbReference type="EMBL" id="AVOT02105191">
    <property type="protein sequence ID" value="MBW0579486.1"/>
    <property type="molecule type" value="Genomic_DNA"/>
</dbReference>
<protein>
    <submittedName>
        <fullName evidence="2">Uncharacterized protein</fullName>
    </submittedName>
</protein>
<proteinExistence type="predicted"/>
<keyword evidence="3" id="KW-1185">Reference proteome</keyword>
<accession>A0A9Q3PZF9</accession>
<evidence type="ECO:0000313" key="2">
    <source>
        <dbReference type="EMBL" id="MBW0579486.1"/>
    </source>
</evidence>
<feature type="compositionally biased region" description="Polar residues" evidence="1">
    <location>
        <begin position="148"/>
        <end position="161"/>
    </location>
</feature>
<name>A0A9Q3PZF9_9BASI</name>
<gene>
    <name evidence="2" type="ORF">O181_119201</name>
</gene>
<feature type="region of interest" description="Disordered" evidence="1">
    <location>
        <begin position="1"/>
        <end position="25"/>
    </location>
</feature>
<feature type="compositionally biased region" description="Polar residues" evidence="1">
    <location>
        <begin position="1"/>
        <end position="11"/>
    </location>
</feature>
<dbReference type="AlphaFoldDB" id="A0A9Q3PZF9"/>
<evidence type="ECO:0000313" key="3">
    <source>
        <dbReference type="Proteomes" id="UP000765509"/>
    </source>
</evidence>